<dbReference type="OrthoDB" id="4380755at2"/>
<reference evidence="2 3" key="1">
    <citation type="submission" date="2016-10" db="EMBL/GenBank/DDBJ databases">
        <title>Evaluation of Human, Veterinary and Environmental Mycobacterium chelonae Isolates by Core Genome Phylogenomic Analysis, Targeted Gene Comparison, and Anti-microbial Susceptibility Patterns: A Tale of Mistaken Identities.</title>
        <authorList>
            <person name="Fogelson S.B."/>
            <person name="Camus A.C."/>
            <person name="Lorenz W."/>
            <person name="Vasireddy R."/>
            <person name="Vasireddy S."/>
            <person name="Smith T."/>
            <person name="Brown-Elliott B.A."/>
            <person name="Wallace R.J.Jr."/>
            <person name="Hasan N.A."/>
            <person name="Reischl U."/>
            <person name="Sanchez S."/>
        </authorList>
    </citation>
    <scope>NUCLEOTIDE SEQUENCE [LARGE SCALE GENOMIC DNA]</scope>
    <source>
        <strain evidence="2 3">1559</strain>
    </source>
</reference>
<dbReference type="Gene3D" id="3.10.450.50">
    <property type="match status" value="1"/>
</dbReference>
<organism evidence="2 3">
    <name type="scientific">Mycobacteroides franklinii</name>
    <dbReference type="NCBI Taxonomy" id="948102"/>
    <lineage>
        <taxon>Bacteria</taxon>
        <taxon>Bacillati</taxon>
        <taxon>Actinomycetota</taxon>
        <taxon>Actinomycetes</taxon>
        <taxon>Mycobacteriales</taxon>
        <taxon>Mycobacteriaceae</taxon>
        <taxon>Mycobacteroides</taxon>
    </lineage>
</organism>
<dbReference type="GeneID" id="57168430"/>
<comment type="caution">
    <text evidence="2">The sequence shown here is derived from an EMBL/GenBank/DDBJ whole genome shotgun (WGS) entry which is preliminary data.</text>
</comment>
<evidence type="ECO:0000313" key="2">
    <source>
        <dbReference type="EMBL" id="OHU22123.1"/>
    </source>
</evidence>
<sequence>MAVVAVVAGVALWPSPDQQPDAKPQAYQTGDASSSLAAAKTPGDAVKGYLESLAAGDADKALSYGRGRPGSKEFLNAEILKKQISAWPITSIQVLETRVDEHGQTRVHTSVKFGDKSSDEQVAVVQADGGWKLQYPIWKLTFADPDSMRVGKITQVFGRPVKEKQQVYVFPGFLGLTATTPNLDLVYPSDDVMLKSIAGSAAEEASPMITVKLSAIGERNIRSGFKAAIDACAQSKLLKPPNCPQSLGGEAIKDIYVEGSVTWTSPDVSQANCTFNELEFTSKCSDKQIWKYAVDLADGSGRETGTKPVPMNTKPIDMRPPELKVEVRSY</sequence>
<name>A0A1S1LAF2_9MYCO</name>
<dbReference type="STRING" id="948102.BKG76_16575"/>
<feature type="compositionally biased region" description="Polar residues" evidence="1">
    <location>
        <begin position="26"/>
        <end position="35"/>
    </location>
</feature>
<dbReference type="AlphaFoldDB" id="A0A1S1LAF2"/>
<evidence type="ECO:0000313" key="3">
    <source>
        <dbReference type="Proteomes" id="UP000179616"/>
    </source>
</evidence>
<dbReference type="RefSeq" id="WP_070938569.1">
    <property type="nucleotide sequence ID" value="NZ_MLIK01000019.1"/>
</dbReference>
<accession>A0A1S1LAF2</accession>
<protein>
    <submittedName>
        <fullName evidence="2">Uncharacterized protein</fullName>
    </submittedName>
</protein>
<feature type="region of interest" description="Disordered" evidence="1">
    <location>
        <begin position="16"/>
        <end position="35"/>
    </location>
</feature>
<dbReference type="Proteomes" id="UP000179616">
    <property type="component" value="Unassembled WGS sequence"/>
</dbReference>
<gene>
    <name evidence="2" type="ORF">BKG76_16575</name>
</gene>
<evidence type="ECO:0000256" key="1">
    <source>
        <dbReference type="SAM" id="MobiDB-lite"/>
    </source>
</evidence>
<dbReference type="EMBL" id="MLIK01000019">
    <property type="protein sequence ID" value="OHU22123.1"/>
    <property type="molecule type" value="Genomic_DNA"/>
</dbReference>
<proteinExistence type="predicted"/>